<reference evidence="2 3" key="1">
    <citation type="journal article" date="2012" name="Proc. Natl. Acad. Sci. U.S.A.">
        <title>Comparative genomics of Ceriporiopsis subvermispora and Phanerochaete chrysosporium provide insight into selective ligninolysis.</title>
        <authorList>
            <person name="Fernandez-Fueyo E."/>
            <person name="Ruiz-Duenas F.J."/>
            <person name="Ferreira P."/>
            <person name="Floudas D."/>
            <person name="Hibbett D.S."/>
            <person name="Canessa P."/>
            <person name="Larrondo L.F."/>
            <person name="James T.Y."/>
            <person name="Seelenfreund D."/>
            <person name="Lobos S."/>
            <person name="Polanco R."/>
            <person name="Tello M."/>
            <person name="Honda Y."/>
            <person name="Watanabe T."/>
            <person name="Watanabe T."/>
            <person name="Ryu J.S."/>
            <person name="Kubicek C.P."/>
            <person name="Schmoll M."/>
            <person name="Gaskell J."/>
            <person name="Hammel K.E."/>
            <person name="St John F.J."/>
            <person name="Vanden Wymelenberg A."/>
            <person name="Sabat G."/>
            <person name="Splinter BonDurant S."/>
            <person name="Syed K."/>
            <person name="Yadav J.S."/>
            <person name="Doddapaneni H."/>
            <person name="Subramanian V."/>
            <person name="Lavin J.L."/>
            <person name="Oguiza J.A."/>
            <person name="Perez G."/>
            <person name="Pisabarro A.G."/>
            <person name="Ramirez L."/>
            <person name="Santoyo F."/>
            <person name="Master E."/>
            <person name="Coutinho P.M."/>
            <person name="Henrissat B."/>
            <person name="Lombard V."/>
            <person name="Magnuson J.K."/>
            <person name="Kuees U."/>
            <person name="Hori C."/>
            <person name="Igarashi K."/>
            <person name="Samejima M."/>
            <person name="Held B.W."/>
            <person name="Barry K.W."/>
            <person name="LaButti K.M."/>
            <person name="Lapidus A."/>
            <person name="Lindquist E.A."/>
            <person name="Lucas S.M."/>
            <person name="Riley R."/>
            <person name="Salamov A.A."/>
            <person name="Hoffmeister D."/>
            <person name="Schwenk D."/>
            <person name="Hadar Y."/>
            <person name="Yarden O."/>
            <person name="de Vries R.P."/>
            <person name="Wiebenga A."/>
            <person name="Stenlid J."/>
            <person name="Eastwood D."/>
            <person name="Grigoriev I.V."/>
            <person name="Berka R.M."/>
            <person name="Blanchette R.A."/>
            <person name="Kersten P."/>
            <person name="Martinez A.T."/>
            <person name="Vicuna R."/>
            <person name="Cullen D."/>
        </authorList>
    </citation>
    <scope>NUCLEOTIDE SEQUENCE [LARGE SCALE GENOMIC DNA]</scope>
    <source>
        <strain evidence="2 3">B</strain>
    </source>
</reference>
<dbReference type="GO" id="GO:0016491">
    <property type="term" value="F:oxidoreductase activity"/>
    <property type="evidence" value="ECO:0007669"/>
    <property type="project" value="InterPro"/>
</dbReference>
<dbReference type="Pfam" id="PF00107">
    <property type="entry name" value="ADH_zinc_N"/>
    <property type="match status" value="1"/>
</dbReference>
<protein>
    <recommendedName>
        <fullName evidence="1">Enoyl reductase (ER) domain-containing protein</fullName>
    </recommendedName>
</protein>
<proteinExistence type="predicted"/>
<dbReference type="OrthoDB" id="9930022at2759"/>
<gene>
    <name evidence="2" type="ORF">CERSUDRAFT_54054</name>
</gene>
<dbReference type="InterPro" id="IPR036291">
    <property type="entry name" value="NAD(P)-bd_dom_sf"/>
</dbReference>
<accession>M2QRW5</accession>
<dbReference type="Gene3D" id="3.40.50.720">
    <property type="entry name" value="NAD(P)-binding Rossmann-like Domain"/>
    <property type="match status" value="1"/>
</dbReference>
<dbReference type="SMART" id="SM00829">
    <property type="entry name" value="PKS_ER"/>
    <property type="match status" value="1"/>
</dbReference>
<dbReference type="EMBL" id="KB445801">
    <property type="protein sequence ID" value="EMD34895.1"/>
    <property type="molecule type" value="Genomic_DNA"/>
</dbReference>
<dbReference type="InterPro" id="IPR013154">
    <property type="entry name" value="ADH-like_N"/>
</dbReference>
<keyword evidence="3" id="KW-1185">Reference proteome</keyword>
<dbReference type="SUPFAM" id="SSF51735">
    <property type="entry name" value="NAD(P)-binding Rossmann-fold domains"/>
    <property type="match status" value="1"/>
</dbReference>
<dbReference type="SUPFAM" id="SSF50129">
    <property type="entry name" value="GroES-like"/>
    <property type="match status" value="1"/>
</dbReference>
<dbReference type="InterPro" id="IPR052711">
    <property type="entry name" value="Zinc_ADH-like"/>
</dbReference>
<sequence>MGIPTTTREYRLPKADGFHNLTIEQAMLPQPNSSQVLVKVHAVSLQFRDLLVAKGQYPMGAKENPVPCSDMGGEILAVGDGVKGWAPGDRVCANFATDHIFGDVTDDTRGSALGAPIDGVLTEYKLFPIHCLVRIPGHLSYEEASTLPCAAVTAYNALMGPVPLKGGDTVLVLGTGGVSMFALQIAVASGATVIATSSSDEKLKAAKKLGATHLINYKKTPDWDDEVLKFTDGRGVDHIVEVGGPGTIVKSLDAVRYAGYIHVIGFVASGGEVGNVPMQVLGKGAMMRGILVGPRAQFESLNRLIEASGLRPVVDKVFPFEEARRAYEYLESQKHVGKVVIKVSKD</sequence>
<evidence type="ECO:0000259" key="1">
    <source>
        <dbReference type="SMART" id="SM00829"/>
    </source>
</evidence>
<dbReference type="PANTHER" id="PTHR45033:SF2">
    <property type="entry name" value="ZINC-TYPE ALCOHOL DEHYDROGENASE-LIKE PROTEIN C1773.06C"/>
    <property type="match status" value="1"/>
</dbReference>
<dbReference type="PANTHER" id="PTHR45033">
    <property type="match status" value="1"/>
</dbReference>
<feature type="domain" description="Enoyl reductase (ER)" evidence="1">
    <location>
        <begin position="17"/>
        <end position="341"/>
    </location>
</feature>
<dbReference type="InterPro" id="IPR011032">
    <property type="entry name" value="GroES-like_sf"/>
</dbReference>
<organism evidence="2 3">
    <name type="scientific">Ceriporiopsis subvermispora (strain B)</name>
    <name type="common">White-rot fungus</name>
    <name type="synonym">Gelatoporia subvermispora</name>
    <dbReference type="NCBI Taxonomy" id="914234"/>
    <lineage>
        <taxon>Eukaryota</taxon>
        <taxon>Fungi</taxon>
        <taxon>Dikarya</taxon>
        <taxon>Basidiomycota</taxon>
        <taxon>Agaricomycotina</taxon>
        <taxon>Agaricomycetes</taxon>
        <taxon>Polyporales</taxon>
        <taxon>Gelatoporiaceae</taxon>
        <taxon>Gelatoporia</taxon>
    </lineage>
</organism>
<dbReference type="Proteomes" id="UP000016930">
    <property type="component" value="Unassembled WGS sequence"/>
</dbReference>
<dbReference type="CDD" id="cd08276">
    <property type="entry name" value="MDR7"/>
    <property type="match status" value="1"/>
</dbReference>
<name>M2QRW5_CERS8</name>
<dbReference type="HOGENOM" id="CLU_026673_3_4_1"/>
<dbReference type="AlphaFoldDB" id="M2QRW5"/>
<evidence type="ECO:0000313" key="2">
    <source>
        <dbReference type="EMBL" id="EMD34895.1"/>
    </source>
</evidence>
<dbReference type="InterPro" id="IPR013149">
    <property type="entry name" value="ADH-like_C"/>
</dbReference>
<dbReference type="Gene3D" id="3.90.180.10">
    <property type="entry name" value="Medium-chain alcohol dehydrogenases, catalytic domain"/>
    <property type="match status" value="1"/>
</dbReference>
<evidence type="ECO:0000313" key="3">
    <source>
        <dbReference type="Proteomes" id="UP000016930"/>
    </source>
</evidence>
<dbReference type="STRING" id="914234.M2QRW5"/>
<dbReference type="InterPro" id="IPR020843">
    <property type="entry name" value="ER"/>
</dbReference>
<dbReference type="Pfam" id="PF08240">
    <property type="entry name" value="ADH_N"/>
    <property type="match status" value="1"/>
</dbReference>